<protein>
    <submittedName>
        <fullName evidence="1">Gp10</fullName>
    </submittedName>
</protein>
<dbReference type="EMBL" id="CABVQI010000009">
    <property type="protein sequence ID" value="VWC91507.1"/>
    <property type="molecule type" value="Genomic_DNA"/>
</dbReference>
<name>A0A6P2WG64_BURL3</name>
<dbReference type="AlphaFoldDB" id="A0A6P2WG64"/>
<sequence>MALDGVTGGKSGMFQVDVYAKTYTDADSLVDQIIDRTSSSGQFDVGGISELPDDFSSDTGDFRLSIELSVQF</sequence>
<organism evidence="1 2">
    <name type="scientific">Burkholderia lata (strain ATCC 17760 / DSM 23089 / LMG 22485 / NCIMB 9086 / R18194 / 383)</name>
    <dbReference type="NCBI Taxonomy" id="482957"/>
    <lineage>
        <taxon>Bacteria</taxon>
        <taxon>Pseudomonadati</taxon>
        <taxon>Pseudomonadota</taxon>
        <taxon>Betaproteobacteria</taxon>
        <taxon>Burkholderiales</taxon>
        <taxon>Burkholderiaceae</taxon>
        <taxon>Burkholderia</taxon>
        <taxon>Burkholderia cepacia complex</taxon>
    </lineage>
</organism>
<evidence type="ECO:0000313" key="1">
    <source>
        <dbReference type="EMBL" id="VWC91507.1"/>
    </source>
</evidence>
<dbReference type="Proteomes" id="UP000494274">
    <property type="component" value="Unassembled WGS sequence"/>
</dbReference>
<evidence type="ECO:0000313" key="2">
    <source>
        <dbReference type="Proteomes" id="UP000494274"/>
    </source>
</evidence>
<gene>
    <name evidence="1" type="ORF">BLA18112_03355</name>
</gene>
<accession>A0A6P2WG64</accession>
<reference evidence="1 2" key="1">
    <citation type="submission" date="2019-09" db="EMBL/GenBank/DDBJ databases">
        <authorList>
            <person name="Depoorter E."/>
        </authorList>
    </citation>
    <scope>NUCLEOTIDE SEQUENCE [LARGE SCALE GENOMIC DNA]</scope>
    <source>
        <strain evidence="1">R-18112</strain>
    </source>
</reference>
<proteinExistence type="predicted"/>